<name>A0ABW4X6K0_9ACTN</name>
<dbReference type="PANTHER" id="PTHR43747">
    <property type="entry name" value="FAD-BINDING PROTEIN"/>
    <property type="match status" value="1"/>
</dbReference>
<keyword evidence="4" id="KW-1185">Reference proteome</keyword>
<feature type="domain" description="FAD dependent oxidoreductase" evidence="2">
    <location>
        <begin position="5"/>
        <end position="40"/>
    </location>
</feature>
<reference evidence="4" key="1">
    <citation type="journal article" date="2019" name="Int. J. Syst. Evol. Microbiol.">
        <title>The Global Catalogue of Microorganisms (GCM) 10K type strain sequencing project: providing services to taxonomists for standard genome sequencing and annotation.</title>
        <authorList>
            <consortium name="The Broad Institute Genomics Platform"/>
            <consortium name="The Broad Institute Genome Sequencing Center for Infectious Disease"/>
            <person name="Wu L."/>
            <person name="Ma J."/>
        </authorList>
    </citation>
    <scope>NUCLEOTIDE SEQUENCE [LARGE SCALE GENOMIC DNA]</scope>
    <source>
        <strain evidence="4">JCM 3338</strain>
    </source>
</reference>
<evidence type="ECO:0000313" key="3">
    <source>
        <dbReference type="EMBL" id="MFD2090702.1"/>
    </source>
</evidence>
<keyword evidence="3" id="KW-0560">Oxidoreductase</keyword>
<evidence type="ECO:0000313" key="4">
    <source>
        <dbReference type="Proteomes" id="UP001597402"/>
    </source>
</evidence>
<evidence type="ECO:0000256" key="1">
    <source>
        <dbReference type="ARBA" id="ARBA00038396"/>
    </source>
</evidence>
<dbReference type="Proteomes" id="UP001597402">
    <property type="component" value="Unassembled WGS sequence"/>
</dbReference>
<protein>
    <submittedName>
        <fullName evidence="3">NAD(P)/FAD-dependent oxidoreductase</fullName>
        <ecNumber evidence="3">1.-.-.-</ecNumber>
    </submittedName>
</protein>
<dbReference type="InterPro" id="IPR050816">
    <property type="entry name" value="Flavin-dep_Halogenase_NPB"/>
</dbReference>
<dbReference type="SUPFAM" id="SSF51905">
    <property type="entry name" value="FAD/NAD(P)-binding domain"/>
    <property type="match status" value="1"/>
</dbReference>
<dbReference type="PRINTS" id="PR00420">
    <property type="entry name" value="RNGMNOXGNASE"/>
</dbReference>
<dbReference type="RefSeq" id="WP_376871979.1">
    <property type="nucleotide sequence ID" value="NZ_JBHUHP010000002.1"/>
</dbReference>
<dbReference type="InterPro" id="IPR036188">
    <property type="entry name" value="FAD/NAD-bd_sf"/>
</dbReference>
<sequence>MTAWDVCVLGGGPAGATVAARLARLGHRVVVLERRPFPRQHVGESLSPAAWPVLDAAGIPRAAARATGVPVRTAGVRWRTDEEEQLLLGEGLTVDRGAFDTLLLDRARAAGAVVRAPLRADRPERVAGGWRVPTPDGAVHARFLADATGRRRLLGGRREATSPRTVAVHARWAGAWPADGPQTRIAAVADGWLWAAALPGGHVRTLAVTDPEVLAAEGGGSLLERFAGAAPGVGAPPEGAPVRVCDATSYRVRPPVEADAVRVGEAAFAIDPLSSSGVQTAVQSGLAAAATAATLLGGGNGAAALEYYGDLVRAAADVHARTASALYREHQRHAGERFWQRRAAPPAVATRSPGPALADLLPRRTRLVPSAALRPTACLVGDAVDHRPALHAPGLDRPVAFVGGHPVAPVLEQLRAAPTLAAAVAHWDRAWPGRGLQLAEWLHRHALLEVADPERATAPTAGCPPSPRGR</sequence>
<dbReference type="InterPro" id="IPR006076">
    <property type="entry name" value="FAD-dep_OxRdtase"/>
</dbReference>
<comment type="similarity">
    <text evidence="1">Belongs to the flavin-dependent halogenase family. Bacterial tryptophan halogenase subfamily.</text>
</comment>
<gene>
    <name evidence="3" type="ORF">ACFSHS_03870</name>
</gene>
<dbReference type="Pfam" id="PF04820">
    <property type="entry name" value="Trp_halogenase"/>
    <property type="match status" value="1"/>
</dbReference>
<dbReference type="EMBL" id="JBHUHP010000002">
    <property type="protein sequence ID" value="MFD2090702.1"/>
    <property type="molecule type" value="Genomic_DNA"/>
</dbReference>
<dbReference type="PANTHER" id="PTHR43747:SF1">
    <property type="entry name" value="SLR1998 PROTEIN"/>
    <property type="match status" value="1"/>
</dbReference>
<dbReference type="Pfam" id="PF01266">
    <property type="entry name" value="DAO"/>
    <property type="match status" value="1"/>
</dbReference>
<dbReference type="Gene3D" id="3.50.50.60">
    <property type="entry name" value="FAD/NAD(P)-binding domain"/>
    <property type="match status" value="1"/>
</dbReference>
<accession>A0ABW4X6K0</accession>
<evidence type="ECO:0000259" key="2">
    <source>
        <dbReference type="Pfam" id="PF01266"/>
    </source>
</evidence>
<dbReference type="InterPro" id="IPR006905">
    <property type="entry name" value="Flavin_halogenase"/>
</dbReference>
<dbReference type="Gene3D" id="3.30.9.100">
    <property type="match status" value="1"/>
</dbReference>
<comment type="caution">
    <text evidence="3">The sequence shown here is derived from an EMBL/GenBank/DDBJ whole genome shotgun (WGS) entry which is preliminary data.</text>
</comment>
<dbReference type="GO" id="GO:0016491">
    <property type="term" value="F:oxidoreductase activity"/>
    <property type="evidence" value="ECO:0007669"/>
    <property type="project" value="UniProtKB-KW"/>
</dbReference>
<organism evidence="3 4">
    <name type="scientific">Blastococcus deserti</name>
    <dbReference type="NCBI Taxonomy" id="2259033"/>
    <lineage>
        <taxon>Bacteria</taxon>
        <taxon>Bacillati</taxon>
        <taxon>Actinomycetota</taxon>
        <taxon>Actinomycetes</taxon>
        <taxon>Geodermatophilales</taxon>
        <taxon>Geodermatophilaceae</taxon>
        <taxon>Blastococcus</taxon>
    </lineage>
</organism>
<dbReference type="EC" id="1.-.-.-" evidence="3"/>
<proteinExistence type="inferred from homology"/>